<evidence type="ECO:0000313" key="1">
    <source>
        <dbReference type="EMBL" id="KMS50414.1"/>
    </source>
</evidence>
<evidence type="ECO:0008006" key="4">
    <source>
        <dbReference type="Google" id="ProtNLM"/>
    </source>
</evidence>
<dbReference type="Proteomes" id="UP000052268">
    <property type="component" value="Unassembled WGS sequence"/>
</dbReference>
<dbReference type="Pfam" id="PF09907">
    <property type="entry name" value="HigB_toxin"/>
    <property type="match status" value="1"/>
</dbReference>
<dbReference type="GO" id="GO:0004519">
    <property type="term" value="F:endonuclease activity"/>
    <property type="evidence" value="ECO:0007669"/>
    <property type="project" value="InterPro"/>
</dbReference>
<evidence type="ECO:0000313" key="3">
    <source>
        <dbReference type="Proteomes" id="UP000052268"/>
    </source>
</evidence>
<dbReference type="AlphaFoldDB" id="A0A0J7XGZ5"/>
<dbReference type="GO" id="GO:0003723">
    <property type="term" value="F:RNA binding"/>
    <property type="evidence" value="ECO:0007669"/>
    <property type="project" value="InterPro"/>
</dbReference>
<reference evidence="2" key="1">
    <citation type="submission" date="2014-01" db="EMBL/GenBank/DDBJ databases">
        <authorList>
            <person name="Pearce S."/>
            <person name="Pandey G."/>
            <person name="Oakeshott J."/>
        </authorList>
    </citation>
    <scope>NUCLEOTIDE SEQUENCE</scope>
    <source>
        <strain evidence="2">LL02</strain>
    </source>
</reference>
<dbReference type="RefSeq" id="WP_021243411.1">
    <property type="nucleotide sequence ID" value="NZ_KQ130464.1"/>
</dbReference>
<dbReference type="EMBL" id="JACU01000020">
    <property type="protein sequence ID" value="KMS50414.1"/>
    <property type="molecule type" value="Genomic_DNA"/>
</dbReference>
<dbReference type="PATRIC" id="fig|1114963.3.peg.5121"/>
<dbReference type="GO" id="GO:0110001">
    <property type="term" value="C:toxin-antitoxin complex"/>
    <property type="evidence" value="ECO:0007669"/>
    <property type="project" value="InterPro"/>
</dbReference>
<evidence type="ECO:0000313" key="2">
    <source>
        <dbReference type="EMBL" id="KMS50428.1"/>
    </source>
</evidence>
<proteinExistence type="predicted"/>
<gene>
    <name evidence="1" type="ORF">V474_12355</name>
    <name evidence="2" type="ORF">V474_12425</name>
</gene>
<reference evidence="2 3" key="2">
    <citation type="journal article" date="2015" name="G3 (Bethesda)">
        <title>Insights into Ongoing Evolution of the Hexachlorocyclohexane Catabolic Pathway from Comparative Genomics of Ten Sphingomonadaceae Strains.</title>
        <authorList>
            <person name="Pearce S.L."/>
            <person name="Oakeshott J.G."/>
            <person name="Pandey G."/>
        </authorList>
    </citation>
    <scope>NUCLEOTIDE SEQUENCE [LARGE SCALE GENOMIC DNA]</scope>
    <source>
        <strain evidence="2 3">LL02</strain>
    </source>
</reference>
<name>A0A0J7XGZ5_9SPHN</name>
<dbReference type="OrthoDB" id="9799912at2"/>
<protein>
    <recommendedName>
        <fullName evidence="4">Toxin RelE</fullName>
    </recommendedName>
</protein>
<dbReference type="EMBL" id="JACU01000020">
    <property type="protein sequence ID" value="KMS50428.1"/>
    <property type="molecule type" value="Genomic_DNA"/>
</dbReference>
<accession>A0A0J7XGZ5</accession>
<sequence>MRIIARKNIVAYFTTHPLTRASLTHWLEVAENADWSSTIEVMADFSKAKTVAAERVRFEVAGGDHRMIVAFHFRRGIAFIKFIGTHAEYDRIDAATVDQF</sequence>
<comment type="caution">
    <text evidence="2">The sequence shown here is derived from an EMBL/GenBank/DDBJ whole genome shotgun (WGS) entry which is preliminary data.</text>
</comment>
<organism evidence="2 3">
    <name type="scientific">Novosphingobium barchaimii LL02</name>
    <dbReference type="NCBI Taxonomy" id="1114963"/>
    <lineage>
        <taxon>Bacteria</taxon>
        <taxon>Pseudomonadati</taxon>
        <taxon>Pseudomonadota</taxon>
        <taxon>Alphaproteobacteria</taxon>
        <taxon>Sphingomonadales</taxon>
        <taxon>Sphingomonadaceae</taxon>
        <taxon>Novosphingobium</taxon>
    </lineage>
</organism>
<keyword evidence="3" id="KW-1185">Reference proteome</keyword>
<dbReference type="InterPro" id="IPR018669">
    <property type="entry name" value="Toxin_HigB"/>
</dbReference>